<dbReference type="EnsemblMetazoa" id="ISCW000986-RA">
    <property type="protein sequence ID" value="ISCW000986-PA"/>
    <property type="gene ID" value="ISCW000986"/>
</dbReference>
<feature type="signal peptide" evidence="2">
    <location>
        <begin position="1"/>
        <end position="29"/>
    </location>
</feature>
<keyword evidence="2" id="KW-0732">Signal</keyword>
<protein>
    <submittedName>
        <fullName evidence="3 4">Uncharacterized protein</fullName>
    </submittedName>
</protein>
<proteinExistence type="predicted"/>
<keyword evidence="1" id="KW-1133">Transmembrane helix</keyword>
<accession>B7P2W9</accession>
<keyword evidence="1" id="KW-0812">Transmembrane</keyword>
<dbReference type="HOGENOM" id="CLU_825324_0_0_1"/>
<reference evidence="4" key="2">
    <citation type="submission" date="2020-05" db="UniProtKB">
        <authorList>
            <consortium name="EnsemblMetazoa"/>
        </authorList>
    </citation>
    <scope>IDENTIFICATION</scope>
    <source>
        <strain evidence="4">wikel</strain>
    </source>
</reference>
<evidence type="ECO:0000256" key="1">
    <source>
        <dbReference type="SAM" id="Phobius"/>
    </source>
</evidence>
<keyword evidence="5" id="KW-1185">Reference proteome</keyword>
<sequence length="337" mass="34967">WTIGRNSGTSPFWSKLLRMALFCLPECGGNNAVLHRRTWRMLHKGLDDDNAKGPRCGGGGTGIAGHCRPEGAADRRLPGAVRGAERRSLLLVALARYVALLTAGVAGLAVFGTLAGDVAHLAAVVARHPALAEARSPGAAAVAHPRAATHAAAAAGASSGSAATEAAAAASAAGAVRAAVRAAAAIAAAVPAAVAAALVSLRAFAGEMARLVARVALLGTHGRRRRKQTARNGSAGLKRLDTSTGYAARNGTKKGFAHGFRLTWCSAHGTQLARPIPPRLARRSPLELAWRQWSDCLYTAPSRQPRLATLPNTTNTVPAVLPFYYLPRPRVFAGVHR</sequence>
<dbReference type="VEuPathDB" id="VectorBase:ISCI000986"/>
<feature type="transmembrane region" description="Helical" evidence="1">
    <location>
        <begin position="182"/>
        <end position="204"/>
    </location>
</feature>
<keyword evidence="1" id="KW-0472">Membrane</keyword>
<feature type="non-terminal residue" evidence="3">
    <location>
        <position position="1"/>
    </location>
</feature>
<evidence type="ECO:0000313" key="3">
    <source>
        <dbReference type="EMBL" id="EEC00941.1"/>
    </source>
</evidence>
<dbReference type="InParanoid" id="B7P2W9"/>
<evidence type="ECO:0000256" key="2">
    <source>
        <dbReference type="SAM" id="SignalP"/>
    </source>
</evidence>
<evidence type="ECO:0000313" key="5">
    <source>
        <dbReference type="Proteomes" id="UP000001555"/>
    </source>
</evidence>
<reference evidence="3 5" key="1">
    <citation type="submission" date="2008-03" db="EMBL/GenBank/DDBJ databases">
        <title>Annotation of Ixodes scapularis.</title>
        <authorList>
            <consortium name="Ixodes scapularis Genome Project Consortium"/>
            <person name="Caler E."/>
            <person name="Hannick L.I."/>
            <person name="Bidwell S."/>
            <person name="Joardar V."/>
            <person name="Thiagarajan M."/>
            <person name="Amedeo P."/>
            <person name="Galinsky K.J."/>
            <person name="Schobel S."/>
            <person name="Inman J."/>
            <person name="Hostetler J."/>
            <person name="Miller J."/>
            <person name="Hammond M."/>
            <person name="Megy K."/>
            <person name="Lawson D."/>
            <person name="Kodira C."/>
            <person name="Sutton G."/>
            <person name="Meyer J."/>
            <person name="Hill C.A."/>
            <person name="Birren B."/>
            <person name="Nene V."/>
            <person name="Collins F."/>
            <person name="Alarcon-Chaidez F."/>
            <person name="Wikel S."/>
            <person name="Strausberg R."/>
        </authorList>
    </citation>
    <scope>NUCLEOTIDE SEQUENCE [LARGE SCALE GENOMIC DNA]</scope>
    <source>
        <strain evidence="5">Wikel</strain>
        <strain evidence="3">Wikel colony</strain>
    </source>
</reference>
<dbReference type="EMBL" id="ABJB010481809">
    <property type="status" value="NOT_ANNOTATED_CDS"/>
    <property type="molecule type" value="Genomic_DNA"/>
</dbReference>
<feature type="transmembrane region" description="Helical" evidence="1">
    <location>
        <begin position="89"/>
        <end position="111"/>
    </location>
</feature>
<evidence type="ECO:0000313" key="4">
    <source>
        <dbReference type="EnsemblMetazoa" id="ISCW000986-PA"/>
    </source>
</evidence>
<name>B7P2W9_IXOSC</name>
<dbReference type="VEuPathDB" id="VectorBase:ISCW000986"/>
<dbReference type="EMBL" id="DS624854">
    <property type="protein sequence ID" value="EEC00941.1"/>
    <property type="molecule type" value="Genomic_DNA"/>
</dbReference>
<gene>
    <name evidence="3" type="ORF">IscW_ISCW000986</name>
</gene>
<organism>
    <name type="scientific">Ixodes scapularis</name>
    <name type="common">Black-legged tick</name>
    <name type="synonym">Deer tick</name>
    <dbReference type="NCBI Taxonomy" id="6945"/>
    <lineage>
        <taxon>Eukaryota</taxon>
        <taxon>Metazoa</taxon>
        <taxon>Ecdysozoa</taxon>
        <taxon>Arthropoda</taxon>
        <taxon>Chelicerata</taxon>
        <taxon>Arachnida</taxon>
        <taxon>Acari</taxon>
        <taxon>Parasitiformes</taxon>
        <taxon>Ixodida</taxon>
        <taxon>Ixodoidea</taxon>
        <taxon>Ixodidae</taxon>
        <taxon>Ixodinae</taxon>
        <taxon>Ixodes</taxon>
    </lineage>
</organism>
<dbReference type="PaxDb" id="6945-B7P2W9"/>
<dbReference type="Proteomes" id="UP000001555">
    <property type="component" value="Unassembled WGS sequence"/>
</dbReference>
<dbReference type="AlphaFoldDB" id="B7P2W9"/>
<feature type="chain" id="PRO_5010959710" evidence="2">
    <location>
        <begin position="30"/>
        <end position="337"/>
    </location>
</feature>